<evidence type="ECO:0000313" key="4">
    <source>
        <dbReference type="EMBL" id="RPA92897.1"/>
    </source>
</evidence>
<evidence type="ECO:0000256" key="3">
    <source>
        <dbReference type="ARBA" id="ARBA00022525"/>
    </source>
</evidence>
<dbReference type="InterPro" id="IPR036908">
    <property type="entry name" value="RlpA-like_sf"/>
</dbReference>
<sequence>MPKDRPNSFFYGGHGMGDALSISFEKCSPAWNRRMAAGHYRHSIRALDFSPPFQAILPTASFDNVYYLPDLPTLDLACSNGVTGLSSTLGFDRISQVPHYPLVGAIEKCFRVTNQQGGQSINIISVDHADMGLVLSLAALDQLTGGQGQVLGRVNVRHEEIGGWECGL</sequence>
<organism evidence="4 5">
    <name type="scientific">Choiromyces venosus 120613-1</name>
    <dbReference type="NCBI Taxonomy" id="1336337"/>
    <lineage>
        <taxon>Eukaryota</taxon>
        <taxon>Fungi</taxon>
        <taxon>Dikarya</taxon>
        <taxon>Ascomycota</taxon>
        <taxon>Pezizomycotina</taxon>
        <taxon>Pezizomycetes</taxon>
        <taxon>Pezizales</taxon>
        <taxon>Tuberaceae</taxon>
        <taxon>Choiromyces</taxon>
    </lineage>
</organism>
<reference evidence="4 5" key="1">
    <citation type="journal article" date="2018" name="Nat. Ecol. Evol.">
        <title>Pezizomycetes genomes reveal the molecular basis of ectomycorrhizal truffle lifestyle.</title>
        <authorList>
            <person name="Murat C."/>
            <person name="Payen T."/>
            <person name="Noel B."/>
            <person name="Kuo A."/>
            <person name="Morin E."/>
            <person name="Chen J."/>
            <person name="Kohler A."/>
            <person name="Krizsan K."/>
            <person name="Balestrini R."/>
            <person name="Da Silva C."/>
            <person name="Montanini B."/>
            <person name="Hainaut M."/>
            <person name="Levati E."/>
            <person name="Barry K.W."/>
            <person name="Belfiori B."/>
            <person name="Cichocki N."/>
            <person name="Clum A."/>
            <person name="Dockter R.B."/>
            <person name="Fauchery L."/>
            <person name="Guy J."/>
            <person name="Iotti M."/>
            <person name="Le Tacon F."/>
            <person name="Lindquist E.A."/>
            <person name="Lipzen A."/>
            <person name="Malagnac F."/>
            <person name="Mello A."/>
            <person name="Molinier V."/>
            <person name="Miyauchi S."/>
            <person name="Poulain J."/>
            <person name="Riccioni C."/>
            <person name="Rubini A."/>
            <person name="Sitrit Y."/>
            <person name="Splivallo R."/>
            <person name="Traeger S."/>
            <person name="Wang M."/>
            <person name="Zifcakova L."/>
            <person name="Wipf D."/>
            <person name="Zambonelli A."/>
            <person name="Paolocci F."/>
            <person name="Nowrousian M."/>
            <person name="Ottonello S."/>
            <person name="Baldrian P."/>
            <person name="Spatafora J.W."/>
            <person name="Henrissat B."/>
            <person name="Nagy L.G."/>
            <person name="Aury J.M."/>
            <person name="Wincker P."/>
            <person name="Grigoriev I.V."/>
            <person name="Bonfante P."/>
            <person name="Martin F.M."/>
        </authorList>
    </citation>
    <scope>NUCLEOTIDE SEQUENCE [LARGE SCALE GENOMIC DNA]</scope>
    <source>
        <strain evidence="4 5">120613-1</strain>
    </source>
</reference>
<protein>
    <submittedName>
        <fullName evidence="4">Uncharacterized protein</fullName>
    </submittedName>
</protein>
<keyword evidence="3" id="KW-0964">Secreted</keyword>
<evidence type="ECO:0000313" key="5">
    <source>
        <dbReference type="Proteomes" id="UP000276215"/>
    </source>
</evidence>
<dbReference type="Pfam" id="PF07249">
    <property type="entry name" value="Cerato-platanin"/>
    <property type="match status" value="1"/>
</dbReference>
<evidence type="ECO:0000256" key="1">
    <source>
        <dbReference type="ARBA" id="ARBA00004613"/>
    </source>
</evidence>
<dbReference type="Gene3D" id="2.40.40.10">
    <property type="entry name" value="RlpA-like domain"/>
    <property type="match status" value="1"/>
</dbReference>
<dbReference type="OrthoDB" id="4898945at2759"/>
<gene>
    <name evidence="4" type="ORF">L873DRAFT_1816845</name>
</gene>
<proteinExistence type="inferred from homology"/>
<keyword evidence="5" id="KW-1185">Reference proteome</keyword>
<evidence type="ECO:0000256" key="2">
    <source>
        <dbReference type="ARBA" id="ARBA00010421"/>
    </source>
</evidence>
<dbReference type="AlphaFoldDB" id="A0A3N4J6J6"/>
<dbReference type="InterPro" id="IPR010829">
    <property type="entry name" value="Cerato-platanin"/>
</dbReference>
<dbReference type="EMBL" id="ML120463">
    <property type="protein sequence ID" value="RPA92897.1"/>
    <property type="molecule type" value="Genomic_DNA"/>
</dbReference>
<comment type="subcellular location">
    <subcellularLocation>
        <location evidence="1">Secreted</location>
    </subcellularLocation>
</comment>
<dbReference type="CDD" id="cd22778">
    <property type="entry name" value="DPBB_CEPL-like"/>
    <property type="match status" value="1"/>
</dbReference>
<comment type="similarity">
    <text evidence="2">Belongs to the cerato-platanin family.</text>
</comment>
<dbReference type="Proteomes" id="UP000276215">
    <property type="component" value="Unassembled WGS sequence"/>
</dbReference>
<name>A0A3N4J6J6_9PEZI</name>
<dbReference type="GO" id="GO:0005576">
    <property type="term" value="C:extracellular region"/>
    <property type="evidence" value="ECO:0007669"/>
    <property type="project" value="UniProtKB-SubCell"/>
</dbReference>
<accession>A0A3N4J6J6</accession>